<comment type="caution">
    <text evidence="1">The sequence shown here is derived from an EMBL/GenBank/DDBJ whole genome shotgun (WGS) entry which is preliminary data.</text>
</comment>
<dbReference type="GeneID" id="26838788"/>
<organism evidence="1 2">
    <name type="scientific">Debaryomyces fabryi</name>
    <dbReference type="NCBI Taxonomy" id="58627"/>
    <lineage>
        <taxon>Eukaryota</taxon>
        <taxon>Fungi</taxon>
        <taxon>Dikarya</taxon>
        <taxon>Ascomycota</taxon>
        <taxon>Saccharomycotina</taxon>
        <taxon>Pichiomycetes</taxon>
        <taxon>Debaryomycetaceae</taxon>
        <taxon>Debaryomyces</taxon>
    </lineage>
</organism>
<dbReference type="GO" id="GO:0031490">
    <property type="term" value="F:chromatin DNA binding"/>
    <property type="evidence" value="ECO:0007669"/>
    <property type="project" value="TreeGrafter"/>
</dbReference>
<keyword evidence="2" id="KW-1185">Reference proteome</keyword>
<dbReference type="GO" id="GO:0003713">
    <property type="term" value="F:transcription coactivator activity"/>
    <property type="evidence" value="ECO:0007669"/>
    <property type="project" value="InterPro"/>
</dbReference>
<dbReference type="AlphaFoldDB" id="A0A0V1Q2G1"/>
<gene>
    <name evidence="1" type="ORF">AC631_01779</name>
</gene>
<proteinExistence type="predicted"/>
<evidence type="ECO:0000313" key="2">
    <source>
        <dbReference type="Proteomes" id="UP000054251"/>
    </source>
</evidence>
<dbReference type="SUPFAM" id="SSF50729">
    <property type="entry name" value="PH domain-like"/>
    <property type="match status" value="1"/>
</dbReference>
<dbReference type="RefSeq" id="XP_015468608.1">
    <property type="nucleotide sequence ID" value="XM_015610609.1"/>
</dbReference>
<name>A0A0V1Q2G1_9ASCO</name>
<protein>
    <submittedName>
        <fullName evidence="1">Uncharacterized protein</fullName>
    </submittedName>
</protein>
<reference evidence="1 2" key="1">
    <citation type="submission" date="2015-11" db="EMBL/GenBank/DDBJ databases">
        <title>The genome of Debaryomyces fabryi.</title>
        <authorList>
            <person name="Tafer H."/>
            <person name="Lopandic K."/>
        </authorList>
    </citation>
    <scope>NUCLEOTIDE SEQUENCE [LARGE SCALE GENOMIC DNA]</scope>
    <source>
        <strain evidence="1 2">CBS 789</strain>
    </source>
</reference>
<dbReference type="Proteomes" id="UP000054251">
    <property type="component" value="Unassembled WGS sequence"/>
</dbReference>
<evidence type="ECO:0000313" key="1">
    <source>
        <dbReference type="EMBL" id="KSA02506.1"/>
    </source>
</evidence>
<dbReference type="OrthoDB" id="1259151at2759"/>
<dbReference type="EMBL" id="LMYN01000026">
    <property type="protein sequence ID" value="KSA02506.1"/>
    <property type="molecule type" value="Genomic_DNA"/>
</dbReference>
<sequence>MSINNVELVENYTRILGNSQQVPFSLGPSEVIKLSTPTSRQSLSISLRDPVSRRINITANDGYIYLTNLRLIYITAFQGDINTFLIDMKGAPDLHFSHALKSPWFGPNYWEFMFFNASRPNVVTDGLPKNEWFKGKIAFNDGGIFSFVEVMNQVLNDAANNAEIDEELPRYTPT</sequence>
<accession>A0A0V1Q2G1</accession>
<dbReference type="InterPro" id="IPR044852">
    <property type="entry name" value="WBP2-like"/>
</dbReference>
<dbReference type="PANTHER" id="PTHR31606:SF1">
    <property type="entry name" value="WW DOMAIN BINDING PROTEIN 2, ISOFORM E"/>
    <property type="match status" value="1"/>
</dbReference>
<dbReference type="GO" id="GO:0005634">
    <property type="term" value="C:nucleus"/>
    <property type="evidence" value="ECO:0007669"/>
    <property type="project" value="TreeGrafter"/>
</dbReference>
<dbReference type="PANTHER" id="PTHR31606">
    <property type="entry name" value="WW DOMAIN BINDING PROTEIN 2, ISOFORM E"/>
    <property type="match status" value="1"/>
</dbReference>